<name>A0AAN7B2V0_9PEZI</name>
<comment type="caution">
    <text evidence="1">The sequence shown here is derived from an EMBL/GenBank/DDBJ whole genome shotgun (WGS) entry which is preliminary data.</text>
</comment>
<reference evidence="1" key="1">
    <citation type="journal article" date="2023" name="Mol. Phylogenet. Evol.">
        <title>Genome-scale phylogeny and comparative genomics of the fungal order Sordariales.</title>
        <authorList>
            <person name="Hensen N."/>
            <person name="Bonometti L."/>
            <person name="Westerberg I."/>
            <person name="Brannstrom I.O."/>
            <person name="Guillou S."/>
            <person name="Cros-Aarteil S."/>
            <person name="Calhoun S."/>
            <person name="Haridas S."/>
            <person name="Kuo A."/>
            <person name="Mondo S."/>
            <person name="Pangilinan J."/>
            <person name="Riley R."/>
            <person name="LaButti K."/>
            <person name="Andreopoulos B."/>
            <person name="Lipzen A."/>
            <person name="Chen C."/>
            <person name="Yan M."/>
            <person name="Daum C."/>
            <person name="Ng V."/>
            <person name="Clum A."/>
            <person name="Steindorff A."/>
            <person name="Ohm R.A."/>
            <person name="Martin F."/>
            <person name="Silar P."/>
            <person name="Natvig D.O."/>
            <person name="Lalanne C."/>
            <person name="Gautier V."/>
            <person name="Ament-Velasquez S.L."/>
            <person name="Kruys A."/>
            <person name="Hutchinson M.I."/>
            <person name="Powell A.J."/>
            <person name="Barry K."/>
            <person name="Miller A.N."/>
            <person name="Grigoriev I.V."/>
            <person name="Debuchy R."/>
            <person name="Gladieux P."/>
            <person name="Hiltunen Thoren M."/>
            <person name="Johannesson H."/>
        </authorList>
    </citation>
    <scope>NUCLEOTIDE SEQUENCE</scope>
    <source>
        <strain evidence="1">PSN293</strain>
    </source>
</reference>
<proteinExistence type="predicted"/>
<dbReference type="Proteomes" id="UP001301769">
    <property type="component" value="Unassembled WGS sequence"/>
</dbReference>
<protein>
    <submittedName>
        <fullName evidence="1">Uncharacterized protein</fullName>
    </submittedName>
</protein>
<evidence type="ECO:0000313" key="1">
    <source>
        <dbReference type="EMBL" id="KAK4206245.1"/>
    </source>
</evidence>
<reference evidence="1" key="2">
    <citation type="submission" date="2023-05" db="EMBL/GenBank/DDBJ databases">
        <authorList>
            <consortium name="Lawrence Berkeley National Laboratory"/>
            <person name="Steindorff A."/>
            <person name="Hensen N."/>
            <person name="Bonometti L."/>
            <person name="Westerberg I."/>
            <person name="Brannstrom I.O."/>
            <person name="Guillou S."/>
            <person name="Cros-Aarteil S."/>
            <person name="Calhoun S."/>
            <person name="Haridas S."/>
            <person name="Kuo A."/>
            <person name="Mondo S."/>
            <person name="Pangilinan J."/>
            <person name="Riley R."/>
            <person name="Labutti K."/>
            <person name="Andreopoulos B."/>
            <person name="Lipzen A."/>
            <person name="Chen C."/>
            <person name="Yanf M."/>
            <person name="Daum C."/>
            <person name="Ng V."/>
            <person name="Clum A."/>
            <person name="Ohm R."/>
            <person name="Martin F."/>
            <person name="Silar P."/>
            <person name="Natvig D."/>
            <person name="Lalanne C."/>
            <person name="Gautier V."/>
            <person name="Ament-Velasquez S.L."/>
            <person name="Kruys A."/>
            <person name="Hutchinson M.I."/>
            <person name="Powell A.J."/>
            <person name="Barry K."/>
            <person name="Miller A.N."/>
            <person name="Grigoriev I.V."/>
            <person name="Debuchy R."/>
            <person name="Gladieux P."/>
            <person name="Thoren M.H."/>
            <person name="Johannesson H."/>
        </authorList>
    </citation>
    <scope>NUCLEOTIDE SEQUENCE</scope>
    <source>
        <strain evidence="1">PSN293</strain>
    </source>
</reference>
<dbReference type="AlphaFoldDB" id="A0AAN7B2V0"/>
<dbReference type="InterPro" id="IPR054208">
    <property type="entry name" value="DUF6914"/>
</dbReference>
<dbReference type="Pfam" id="PF21858">
    <property type="entry name" value="DUF6914"/>
    <property type="match status" value="1"/>
</dbReference>
<evidence type="ECO:0000313" key="2">
    <source>
        <dbReference type="Proteomes" id="UP001301769"/>
    </source>
</evidence>
<accession>A0AAN7B2V0</accession>
<dbReference type="EMBL" id="MU858461">
    <property type="protein sequence ID" value="KAK4206245.1"/>
    <property type="molecule type" value="Genomic_DNA"/>
</dbReference>
<sequence>MTTVWPFSSKRDKDRLYVALYARGGPGHQTQTNLANPFFLTRYHWSFITGPKPEKESPSSQGMRIHAVQRAAINQSGTPMRTAPGHPINWEFEARQIRMAPTAMVLVRVVMAKIHDMDRLMEILSNVPIRGHDKTFSCRMWMIDAVNALAQDDGQALSATSKITDWDTIYQAAIEFVEKKKAEHRFDGRDAENPNPVFRKDRIATFDLLTGEEVFA</sequence>
<organism evidence="1 2">
    <name type="scientific">Rhypophila decipiens</name>
    <dbReference type="NCBI Taxonomy" id="261697"/>
    <lineage>
        <taxon>Eukaryota</taxon>
        <taxon>Fungi</taxon>
        <taxon>Dikarya</taxon>
        <taxon>Ascomycota</taxon>
        <taxon>Pezizomycotina</taxon>
        <taxon>Sordariomycetes</taxon>
        <taxon>Sordariomycetidae</taxon>
        <taxon>Sordariales</taxon>
        <taxon>Naviculisporaceae</taxon>
        <taxon>Rhypophila</taxon>
    </lineage>
</organism>
<gene>
    <name evidence="1" type="ORF">QBC37DRAFT_301168</name>
</gene>
<keyword evidence="2" id="KW-1185">Reference proteome</keyword>